<dbReference type="AlphaFoldDB" id="A0A4U9TB70"/>
<protein>
    <submittedName>
        <fullName evidence="1">Uncharacterized protein</fullName>
    </submittedName>
</protein>
<proteinExistence type="predicted"/>
<name>A0A4U9TB70_SERFO</name>
<evidence type="ECO:0000313" key="1">
    <source>
        <dbReference type="EMBL" id="VTR16093.1"/>
    </source>
</evidence>
<reference evidence="1" key="1">
    <citation type="submission" date="2019-05" db="EMBL/GenBank/DDBJ databases">
        <authorList>
            <consortium name="Pathogen Informatics"/>
        </authorList>
    </citation>
    <scope>NUCLEOTIDE SEQUENCE [LARGE SCALE GENOMIC DNA]</scope>
    <source>
        <strain evidence="1">NCTC12965</strain>
    </source>
</reference>
<sequence length="61" mass="6729">MLDAGGLNALQRYIDALPAEKQLVITDIPFQPFKNPGSCAHEANRWQAAFLSHLARGTHRA</sequence>
<dbReference type="EMBL" id="CABEEZ010000012">
    <property type="protein sequence ID" value="VTR16093.1"/>
    <property type="molecule type" value="Genomic_DNA"/>
</dbReference>
<accession>A0A4U9TB70</accession>
<organism evidence="1">
    <name type="scientific">Serratia fonticola</name>
    <dbReference type="NCBI Taxonomy" id="47917"/>
    <lineage>
        <taxon>Bacteria</taxon>
        <taxon>Pseudomonadati</taxon>
        <taxon>Pseudomonadota</taxon>
        <taxon>Gammaproteobacteria</taxon>
        <taxon>Enterobacterales</taxon>
        <taxon>Yersiniaceae</taxon>
        <taxon>Serratia</taxon>
    </lineage>
</organism>
<gene>
    <name evidence="1" type="ORF">NCTC12965_00169</name>
</gene>